<organism evidence="2 3">
    <name type="scientific">Lentinula lateritia</name>
    <dbReference type="NCBI Taxonomy" id="40482"/>
    <lineage>
        <taxon>Eukaryota</taxon>
        <taxon>Fungi</taxon>
        <taxon>Dikarya</taxon>
        <taxon>Basidiomycota</taxon>
        <taxon>Agaricomycotina</taxon>
        <taxon>Agaricomycetes</taxon>
        <taxon>Agaricomycetidae</taxon>
        <taxon>Agaricales</taxon>
        <taxon>Marasmiineae</taxon>
        <taxon>Omphalotaceae</taxon>
        <taxon>Lentinula</taxon>
    </lineage>
</organism>
<sequence length="142" mass="14910">MWSTPVRSPSRTPSPLLPPLTALGEVPSPDPASDGEVEEDQLAFTLESPSRPQLQLFETVFNTGKPLSGYCQDDPLWLLQSLGPSCFILLASGCVSFNPSAPSYLPGPPPHLPVLPAPMKPSAAAMAGVSSDGVCANDVRAR</sequence>
<evidence type="ECO:0000256" key="1">
    <source>
        <dbReference type="SAM" id="MobiDB-lite"/>
    </source>
</evidence>
<accession>A0ABQ8VZT0</accession>
<evidence type="ECO:0000313" key="2">
    <source>
        <dbReference type="EMBL" id="KAJ4501892.1"/>
    </source>
</evidence>
<feature type="compositionally biased region" description="Low complexity" evidence="1">
    <location>
        <begin position="1"/>
        <end position="14"/>
    </location>
</feature>
<evidence type="ECO:0000313" key="3">
    <source>
        <dbReference type="Proteomes" id="UP001150217"/>
    </source>
</evidence>
<reference evidence="2" key="1">
    <citation type="submission" date="2022-08" db="EMBL/GenBank/DDBJ databases">
        <title>A Global Phylogenomic Analysis of the Shiitake Genus Lentinula.</title>
        <authorList>
            <consortium name="DOE Joint Genome Institute"/>
            <person name="Sierra-Patev S."/>
            <person name="Min B."/>
            <person name="Naranjo-Ortiz M."/>
            <person name="Looney B."/>
            <person name="Konkel Z."/>
            <person name="Slot J.C."/>
            <person name="Sakamoto Y."/>
            <person name="Steenwyk J.L."/>
            <person name="Rokas A."/>
            <person name="Carro J."/>
            <person name="Camarero S."/>
            <person name="Ferreira P."/>
            <person name="Molpeceres G."/>
            <person name="Ruiz-Duenas F.J."/>
            <person name="Serrano A."/>
            <person name="Henrissat B."/>
            <person name="Drula E."/>
            <person name="Hughes K.W."/>
            <person name="Mata J.L."/>
            <person name="Ishikawa N.K."/>
            <person name="Vargas-Isla R."/>
            <person name="Ushijima S."/>
            <person name="Smith C.A."/>
            <person name="Ahrendt S."/>
            <person name="Andreopoulos W."/>
            <person name="He G."/>
            <person name="Labutti K."/>
            <person name="Lipzen A."/>
            <person name="Ng V."/>
            <person name="Riley R."/>
            <person name="Sandor L."/>
            <person name="Barry K."/>
            <person name="Martinez A.T."/>
            <person name="Xiao Y."/>
            <person name="Gibbons J.G."/>
            <person name="Terashima K."/>
            <person name="Grigoriev I.V."/>
            <person name="Hibbett D.S."/>
        </authorList>
    </citation>
    <scope>NUCLEOTIDE SEQUENCE</scope>
    <source>
        <strain evidence="2">RHP3577 ss4</strain>
    </source>
</reference>
<keyword evidence="3" id="KW-1185">Reference proteome</keyword>
<proteinExistence type="predicted"/>
<dbReference type="Proteomes" id="UP001150217">
    <property type="component" value="Unassembled WGS sequence"/>
</dbReference>
<gene>
    <name evidence="2" type="ORF">C8R41DRAFT_913171</name>
</gene>
<protein>
    <submittedName>
        <fullName evidence="2">Uncharacterized protein</fullName>
    </submittedName>
</protein>
<name>A0ABQ8VZT0_9AGAR</name>
<comment type="caution">
    <text evidence="2">The sequence shown here is derived from an EMBL/GenBank/DDBJ whole genome shotgun (WGS) entry which is preliminary data.</text>
</comment>
<dbReference type="EMBL" id="JANVFT010000001">
    <property type="protein sequence ID" value="KAJ4501892.1"/>
    <property type="molecule type" value="Genomic_DNA"/>
</dbReference>
<feature type="region of interest" description="Disordered" evidence="1">
    <location>
        <begin position="1"/>
        <end position="38"/>
    </location>
</feature>